<keyword evidence="2 4" id="KW-0547">Nucleotide-binding</keyword>
<dbReference type="AlphaFoldDB" id="A0A842HMQ9"/>
<evidence type="ECO:0000313" key="6">
    <source>
        <dbReference type="Proteomes" id="UP000545386"/>
    </source>
</evidence>
<dbReference type="InterPro" id="IPR002698">
    <property type="entry name" value="FTHF_cligase"/>
</dbReference>
<keyword evidence="4" id="KW-0479">Metal-binding</keyword>
<dbReference type="NCBIfam" id="TIGR02727">
    <property type="entry name" value="MTHFS_bact"/>
    <property type="match status" value="1"/>
</dbReference>
<evidence type="ECO:0000256" key="2">
    <source>
        <dbReference type="ARBA" id="ARBA00022741"/>
    </source>
</evidence>
<dbReference type="GO" id="GO:0009396">
    <property type="term" value="P:folic acid-containing compound biosynthetic process"/>
    <property type="evidence" value="ECO:0007669"/>
    <property type="project" value="TreeGrafter"/>
</dbReference>
<keyword evidence="6" id="KW-1185">Reference proteome</keyword>
<comment type="catalytic activity">
    <reaction evidence="4">
        <text>(6S)-5-formyl-5,6,7,8-tetrahydrofolate + ATP = (6R)-5,10-methenyltetrahydrofolate + ADP + phosphate</text>
        <dbReference type="Rhea" id="RHEA:10488"/>
        <dbReference type="ChEBI" id="CHEBI:30616"/>
        <dbReference type="ChEBI" id="CHEBI:43474"/>
        <dbReference type="ChEBI" id="CHEBI:57455"/>
        <dbReference type="ChEBI" id="CHEBI:57457"/>
        <dbReference type="ChEBI" id="CHEBI:456216"/>
        <dbReference type="EC" id="6.3.3.2"/>
    </reaction>
</comment>
<dbReference type="EMBL" id="JACJUU010000002">
    <property type="protein sequence ID" value="MBC2768858.1"/>
    <property type="molecule type" value="Genomic_DNA"/>
</dbReference>
<organism evidence="5 6">
    <name type="scientific">Pusillimonas minor</name>
    <dbReference type="NCBI Taxonomy" id="2697024"/>
    <lineage>
        <taxon>Bacteria</taxon>
        <taxon>Pseudomonadati</taxon>
        <taxon>Pseudomonadota</taxon>
        <taxon>Betaproteobacteria</taxon>
        <taxon>Burkholderiales</taxon>
        <taxon>Alcaligenaceae</taxon>
        <taxon>Pusillimonas</taxon>
    </lineage>
</organism>
<protein>
    <recommendedName>
        <fullName evidence="4">5-formyltetrahydrofolate cyclo-ligase</fullName>
        <ecNumber evidence="4">6.3.3.2</ecNumber>
    </recommendedName>
</protein>
<evidence type="ECO:0000256" key="1">
    <source>
        <dbReference type="ARBA" id="ARBA00010638"/>
    </source>
</evidence>
<comment type="cofactor">
    <cofactor evidence="4">
        <name>Mg(2+)</name>
        <dbReference type="ChEBI" id="CHEBI:18420"/>
    </cofactor>
</comment>
<reference evidence="5 6" key="1">
    <citation type="submission" date="2020-08" db="EMBL/GenBank/DDBJ databases">
        <title>Paraeoetvoesia sp. YC-7-48 draft genome sequence.</title>
        <authorList>
            <person name="Yao L."/>
        </authorList>
    </citation>
    <scope>NUCLEOTIDE SEQUENCE [LARGE SCALE GENOMIC DNA]</scope>
    <source>
        <strain evidence="6">YC-7-48</strain>
    </source>
</reference>
<gene>
    <name evidence="5" type="ORF">GTU67_02890</name>
</gene>
<accession>A0A842HMQ9</accession>
<dbReference type="Pfam" id="PF01812">
    <property type="entry name" value="5-FTHF_cyc-lig"/>
    <property type="match status" value="1"/>
</dbReference>
<comment type="similarity">
    <text evidence="1 4">Belongs to the 5-formyltetrahydrofolate cyclo-ligase family.</text>
</comment>
<dbReference type="PANTHER" id="PTHR23407">
    <property type="entry name" value="ATPASE INHIBITOR/5-FORMYLTETRAHYDROFOLATE CYCLO-LIGASE"/>
    <property type="match status" value="1"/>
</dbReference>
<keyword evidence="3 4" id="KW-0067">ATP-binding</keyword>
<dbReference type="GO" id="GO:0005524">
    <property type="term" value="F:ATP binding"/>
    <property type="evidence" value="ECO:0007669"/>
    <property type="project" value="UniProtKB-KW"/>
</dbReference>
<dbReference type="GO" id="GO:0035999">
    <property type="term" value="P:tetrahydrofolate interconversion"/>
    <property type="evidence" value="ECO:0007669"/>
    <property type="project" value="TreeGrafter"/>
</dbReference>
<evidence type="ECO:0000313" key="5">
    <source>
        <dbReference type="EMBL" id="MBC2768858.1"/>
    </source>
</evidence>
<dbReference type="EC" id="6.3.3.2" evidence="4"/>
<dbReference type="GO" id="GO:0046872">
    <property type="term" value="F:metal ion binding"/>
    <property type="evidence" value="ECO:0007669"/>
    <property type="project" value="UniProtKB-KW"/>
</dbReference>
<dbReference type="InterPro" id="IPR024185">
    <property type="entry name" value="FTHF_cligase-like_sf"/>
</dbReference>
<name>A0A842HMQ9_9BURK</name>
<dbReference type="SUPFAM" id="SSF100950">
    <property type="entry name" value="NagB/RpiA/CoA transferase-like"/>
    <property type="match status" value="1"/>
</dbReference>
<dbReference type="Gene3D" id="3.40.50.10420">
    <property type="entry name" value="NagB/RpiA/CoA transferase-like"/>
    <property type="match status" value="1"/>
</dbReference>
<dbReference type="GO" id="GO:0030272">
    <property type="term" value="F:5-formyltetrahydrofolate cyclo-ligase activity"/>
    <property type="evidence" value="ECO:0007669"/>
    <property type="project" value="UniProtKB-EC"/>
</dbReference>
<keyword evidence="5" id="KW-0436">Ligase</keyword>
<proteinExistence type="inferred from homology"/>
<keyword evidence="4" id="KW-0460">Magnesium</keyword>
<dbReference type="PANTHER" id="PTHR23407:SF1">
    <property type="entry name" value="5-FORMYLTETRAHYDROFOLATE CYCLO-LIGASE"/>
    <property type="match status" value="1"/>
</dbReference>
<dbReference type="Proteomes" id="UP000545386">
    <property type="component" value="Unassembled WGS sequence"/>
</dbReference>
<evidence type="ECO:0000256" key="3">
    <source>
        <dbReference type="ARBA" id="ARBA00022840"/>
    </source>
</evidence>
<dbReference type="InterPro" id="IPR037171">
    <property type="entry name" value="NagB/RpiA_transferase-like"/>
</dbReference>
<evidence type="ECO:0000256" key="4">
    <source>
        <dbReference type="RuleBase" id="RU361279"/>
    </source>
</evidence>
<comment type="caution">
    <text evidence="5">The sequence shown here is derived from an EMBL/GenBank/DDBJ whole genome shotgun (WGS) entry which is preliminary data.</text>
</comment>
<dbReference type="RefSeq" id="WP_185778676.1">
    <property type="nucleotide sequence ID" value="NZ_JACJUU010000002.1"/>
</dbReference>
<sequence length="211" mass="23363">MSNSIENKTPALRDRLKALRLAQDPNEARRGALLMRGRLFTWLATTRDALKKAGKPAPKNIAAFWPIAQEPDLTPLLYQWVEEEDITVSLPVVTGPEQPLTFRLWTPDTDMKPGAFGIAEPAGEQAPAPDVILVPTLGFTRKGDRVGYGKGYYDRTLTNLKAQGHAFVALGIAWACGDIDRMGDVVYESHPHDYRLDGILTDKGWALKLPE</sequence>